<name>A0A512C7B1_9BACT</name>
<accession>A0A512C7B1</accession>
<protein>
    <recommendedName>
        <fullName evidence="3">LamG-like jellyroll fold domain-containing protein</fullName>
    </recommendedName>
</protein>
<organism evidence="1 2">
    <name type="scientific">Cyclobacterium qasimii</name>
    <dbReference type="NCBI Taxonomy" id="1350429"/>
    <lineage>
        <taxon>Bacteria</taxon>
        <taxon>Pseudomonadati</taxon>
        <taxon>Bacteroidota</taxon>
        <taxon>Cytophagia</taxon>
        <taxon>Cytophagales</taxon>
        <taxon>Cyclobacteriaceae</taxon>
        <taxon>Cyclobacterium</taxon>
    </lineage>
</organism>
<sequence length="2280" mass="247623">MKTDNNGPRSDAWGINLIDPEMVSHQGKTILIARGENVACNTLYFRVFDPKEAIDKLDYLAWNGWYKFNFDIGTTNQAVNVNFEDSKTPPQLRLAGMDLITVPYTVNSLSAADSPFRAYSDGKFICIFRQSEHGTLFMNRLMLAEFSIDVNGKSQARFALENAWEVRYKYSGYKDVPGSDVDNQSYKNPTGKPFIEPTWEFEKISGITDGLFCVLEIPTGAQDKKVIYVAVNTGSNIQLFKINKNSEGQIDYSDSGKTFNPIIPLLAKDSTPLLPISGLAPALAFYGEQEVTQTLNEEDAELQRLGRVVMCIPVTGAGLTQAMAIFDYSLDATGNISNIPVNKQTVPLVDGKLKNSIFQADTTSSTYPNSQNISETIMIVDNLVVNTMLLGQIEPNGTPNLYVGDDGLLHLYYGGPLPASPSGFWSSLDPNSPQAMVAQLDTRVNHMQILIPWVSTQLTEQASGNVTFNAALSGGVMIGATVVVTDTSYNASAPVDLCDIQVTYPAILNLPNETWVGVSRDVKVLAQILNGEATDDSADPNAKSGGRIYFDYSSLNSMVRIPLVGISSPLTTGPYTPNLNFVSSLEDIALKSLIVSGSGADLDFTFGFKISNVIISIKWQGVPAEIDTYSDVFSGVAGLNTYAYPSASTNTSLWALNTSALQIDAPLIFYPKSGTGDTQLSIEISQGNSLNQVNAKFKSSTGTVNVSNIPAEITKFIAALKADSQFQALNLGIANKGASGNVLITSSQVSAMGLADTTVLFDLLLPNFELADTTVAPQTYQAGKQKHYFSEPSKSSIVKLVGFYVSYDQPSGYIPGFIQNNNITITQANRTLNTETPELHSALWVRQKPQAACTFTPTENVIIPIEVNGVLLPESINLQPQNEWTMETWVKPSGSQQQQIVSFHNGMEPVNLGSPSLDYAVGMKGQKVFKFNNYNKNPSQLDSAYLQTGVSNIASFYQPNEFTWECWVQPEATPAPPIGSGTIPLGIIFQIGSNTTYPTFSIGLSADRHLYIRTLDNLNQSHDYSTTNVLPSVGLDGFPIWSHLAFVGTIEPSKKWTIEVILNGQLMQTFTDVNFATSGTPTLIIGGTSIGNTSMYGQLSQLRFWNFARTLSEIKRTWLTSLTGSEFGLLGLWNMDVLEEKSKANPNDNSKTQLFFNKAFITGHLWDAVLVPGSQTTKMIDDSFFLSIIATIGGLPPIEAPALAINGNWNHIALTFEAGGALDMNLGTGYNQGIYDWMQLESSESLSPNASFAVDAWVIVPASINLPGTIISKWAKDDKNEDSSFKLSVSANGSLVFDVVYISSNEGATSKLSFNSTKFNVADGKPHHIATVFVTTPMIPEKEGGTPKKEATCGIQLYVDGEIDANALTQVGDISNVMVNAIQDDILIGRGYLEPQGTQPSPDEDILFFKGTLGQLQFWNIAPSKEQLFPENYPRIPKLRATNGLVGQWNFREQEGFLAKDRIGGNDGTLSTSSMWRTLSSTSKFQVYSNGVAIGSSIPFTDPFSSGTTNQLCMGSSESAVVGLTGEIAQLSLYDSVRSMEEIQAQQFIPRSGSERGLIGCWNFSEGGKDITGGKNNASPEILSSLLISSDAPLSNEGPYVQNVYGGITTEYSESTPGKIAVGNYFDVSNAGTNSQNAVLKRQYILDPNFTSSRPIQIGELDLIFVGQVQTDPTLIGYIEGAPPVPSENLTRPYYLSPGGGPYMRYLDTSTVSLIQESSEEIGFSSTSNSATEVDVSGAFGIFGAKAKVGTSLGTGFSNFTNETVSFKTVGQLVGRLNTTIGTVKNESFSSNWGVKQTDTMGFSGGWENEPYLNPTVGRRFIPDNLGYAMVESLTGDLFSVVFKTTRASLGTIVIPNLDIPPDRNIMLFPMDNSYTKASTLDGKIGLMNDPDYLRADIERGSYFKPVEAYAVQNQIKNKQQKALAFAAQYDAINKGRTGNQNMDKVKQNLASTLEEDPSSNSMYKMIPAQGIVNKFVWTADGGIYSDQQNFGAKASKTYTGFRKIGGGGGISANGEFFANLGFAWSFDIMATHSVQIDVGKTEEVSQNVTLELKVEGEAFLQAWNPKSNNNEGAYSGQNAPGKVKAYRFSSFYLPPNDKNSTNFNSIIDTDWLNWSADPMARAMREINLSNPTWRVFHRTTYIERVPPLAASGPSIAPNTTLKIPDNLVGNILLCQLVFKELIKQGNSINSLTVGTAVAAVMNPIPTSPGVYPTSKLGDMVPWWETFLNSARPDSIGTISNPSNAALLNTIFNQVVDYMYNGFATKSIQKMFSEGNLGIG</sequence>
<dbReference type="GO" id="GO:0005975">
    <property type="term" value="P:carbohydrate metabolic process"/>
    <property type="evidence" value="ECO:0007669"/>
    <property type="project" value="UniProtKB-ARBA"/>
</dbReference>
<dbReference type="EMBL" id="BJYV01000001">
    <property type="protein sequence ID" value="GEO20101.1"/>
    <property type="molecule type" value="Genomic_DNA"/>
</dbReference>
<dbReference type="InterPro" id="IPR013320">
    <property type="entry name" value="ConA-like_dom_sf"/>
</dbReference>
<comment type="caution">
    <text evidence="1">The sequence shown here is derived from an EMBL/GenBank/DDBJ whole genome shotgun (WGS) entry which is preliminary data.</text>
</comment>
<evidence type="ECO:0000313" key="1">
    <source>
        <dbReference type="EMBL" id="GEO20101.1"/>
    </source>
</evidence>
<dbReference type="Gene3D" id="2.60.120.200">
    <property type="match status" value="3"/>
</dbReference>
<dbReference type="SUPFAM" id="SSF49899">
    <property type="entry name" value="Concanavalin A-like lectins/glucanases"/>
    <property type="match status" value="3"/>
</dbReference>
<dbReference type="Pfam" id="PF13385">
    <property type="entry name" value="Laminin_G_3"/>
    <property type="match status" value="1"/>
</dbReference>
<gene>
    <name evidence="1" type="ORF">CQA01_06350</name>
</gene>
<reference evidence="1 2" key="1">
    <citation type="submission" date="2019-07" db="EMBL/GenBank/DDBJ databases">
        <title>Whole genome shotgun sequence of Cyclobacterium qasimii NBRC 106168.</title>
        <authorList>
            <person name="Hosoyama A."/>
            <person name="Uohara A."/>
            <person name="Ohji S."/>
            <person name="Ichikawa N."/>
        </authorList>
    </citation>
    <scope>NUCLEOTIDE SEQUENCE [LARGE SCALE GENOMIC DNA]</scope>
    <source>
        <strain evidence="1 2">NBRC 106168</strain>
    </source>
</reference>
<evidence type="ECO:0000313" key="2">
    <source>
        <dbReference type="Proteomes" id="UP000321301"/>
    </source>
</evidence>
<dbReference type="RefSeq" id="WP_146947057.1">
    <property type="nucleotide sequence ID" value="NZ_BJYV01000001.1"/>
</dbReference>
<keyword evidence="2" id="KW-1185">Reference proteome</keyword>
<dbReference type="Proteomes" id="UP000321301">
    <property type="component" value="Unassembled WGS sequence"/>
</dbReference>
<dbReference type="GO" id="GO:0004553">
    <property type="term" value="F:hydrolase activity, hydrolyzing O-glycosyl compounds"/>
    <property type="evidence" value="ECO:0007669"/>
    <property type="project" value="UniProtKB-ARBA"/>
</dbReference>
<proteinExistence type="predicted"/>
<evidence type="ECO:0008006" key="3">
    <source>
        <dbReference type="Google" id="ProtNLM"/>
    </source>
</evidence>